<keyword evidence="9" id="KW-1185">Reference proteome</keyword>
<evidence type="ECO:0000259" key="7">
    <source>
        <dbReference type="Pfam" id="PF01694"/>
    </source>
</evidence>
<keyword evidence="3 6" id="KW-1133">Transmembrane helix</keyword>
<dbReference type="SUPFAM" id="SSF144091">
    <property type="entry name" value="Rhomboid-like"/>
    <property type="match status" value="1"/>
</dbReference>
<feature type="transmembrane region" description="Helical" evidence="6">
    <location>
        <begin position="119"/>
        <end position="141"/>
    </location>
</feature>
<feature type="compositionally biased region" description="Polar residues" evidence="5">
    <location>
        <begin position="218"/>
        <end position="231"/>
    </location>
</feature>
<dbReference type="GO" id="GO:0004252">
    <property type="term" value="F:serine-type endopeptidase activity"/>
    <property type="evidence" value="ECO:0007669"/>
    <property type="project" value="InterPro"/>
</dbReference>
<gene>
    <name evidence="8" type="ORF">CLV43_106179</name>
</gene>
<name>A0A2T0T486_9PSEU</name>
<evidence type="ECO:0000256" key="4">
    <source>
        <dbReference type="ARBA" id="ARBA00023136"/>
    </source>
</evidence>
<feature type="transmembrane region" description="Helical" evidence="6">
    <location>
        <begin position="172"/>
        <end position="205"/>
    </location>
</feature>
<evidence type="ECO:0000256" key="6">
    <source>
        <dbReference type="SAM" id="Phobius"/>
    </source>
</evidence>
<evidence type="ECO:0000256" key="3">
    <source>
        <dbReference type="ARBA" id="ARBA00022989"/>
    </source>
</evidence>
<feature type="region of interest" description="Disordered" evidence="5">
    <location>
        <begin position="215"/>
        <end position="243"/>
    </location>
</feature>
<dbReference type="GO" id="GO:0016020">
    <property type="term" value="C:membrane"/>
    <property type="evidence" value="ECO:0007669"/>
    <property type="project" value="UniProtKB-SubCell"/>
</dbReference>
<feature type="domain" description="Peptidase S54 rhomboid" evidence="7">
    <location>
        <begin position="40"/>
        <end position="140"/>
    </location>
</feature>
<comment type="caution">
    <text evidence="8">The sequence shown here is derived from an EMBL/GenBank/DDBJ whole genome shotgun (WGS) entry which is preliminary data.</text>
</comment>
<evidence type="ECO:0000256" key="1">
    <source>
        <dbReference type="ARBA" id="ARBA00004141"/>
    </source>
</evidence>
<keyword evidence="4 6" id="KW-0472">Membrane</keyword>
<proteinExistence type="predicted"/>
<dbReference type="EMBL" id="PVTF01000006">
    <property type="protein sequence ID" value="PRY40443.1"/>
    <property type="molecule type" value="Genomic_DNA"/>
</dbReference>
<dbReference type="OrthoDB" id="3390953at2"/>
<evidence type="ECO:0000256" key="5">
    <source>
        <dbReference type="SAM" id="MobiDB-lite"/>
    </source>
</evidence>
<dbReference type="Pfam" id="PF01694">
    <property type="entry name" value="Rhomboid"/>
    <property type="match status" value="1"/>
</dbReference>
<dbReference type="Gene3D" id="1.20.1540.10">
    <property type="entry name" value="Rhomboid-like"/>
    <property type="match status" value="1"/>
</dbReference>
<dbReference type="Proteomes" id="UP000239494">
    <property type="component" value="Unassembled WGS sequence"/>
</dbReference>
<sequence>MDTTRRTPILTAIACAVASAAAVAQYAVPGMIPALERGPDWWRLVTPLLVQTLGWYQVVTNLVTLALVGAAAERATGRWRWVVLFAAGTAGGQIAAYSWHEPGGGDSIAICGLAGGLVVWLLAGTATPWASWVVVGYVAMLTGWGLSGIRAAAAAALVAVVVLVVVRDKRFVLAGAVVCALVLAAASDLHGVSLVAGMLAGAGLVLTRPRRHRGAQVTPVTGLSTPDTTAPQLVDAPGIKDPL</sequence>
<comment type="subcellular location">
    <subcellularLocation>
        <location evidence="1">Membrane</location>
        <topology evidence="1">Multi-pass membrane protein</topology>
    </subcellularLocation>
</comment>
<organism evidence="8 9">
    <name type="scientific">Umezawaea tangerina</name>
    <dbReference type="NCBI Taxonomy" id="84725"/>
    <lineage>
        <taxon>Bacteria</taxon>
        <taxon>Bacillati</taxon>
        <taxon>Actinomycetota</taxon>
        <taxon>Actinomycetes</taxon>
        <taxon>Pseudonocardiales</taxon>
        <taxon>Pseudonocardiaceae</taxon>
        <taxon>Umezawaea</taxon>
    </lineage>
</organism>
<protein>
    <submittedName>
        <fullName evidence="8">Rhomboid family protein</fullName>
    </submittedName>
</protein>
<feature type="transmembrane region" description="Helical" evidence="6">
    <location>
        <begin position="148"/>
        <end position="166"/>
    </location>
</feature>
<feature type="transmembrane region" description="Helical" evidence="6">
    <location>
        <begin position="48"/>
        <end position="69"/>
    </location>
</feature>
<reference evidence="8 9" key="1">
    <citation type="submission" date="2018-03" db="EMBL/GenBank/DDBJ databases">
        <title>Genomic Encyclopedia of Archaeal and Bacterial Type Strains, Phase II (KMG-II): from individual species to whole genera.</title>
        <authorList>
            <person name="Goeker M."/>
        </authorList>
    </citation>
    <scope>NUCLEOTIDE SEQUENCE [LARGE SCALE GENOMIC DNA]</scope>
    <source>
        <strain evidence="8 9">DSM 44720</strain>
    </source>
</reference>
<evidence type="ECO:0000313" key="9">
    <source>
        <dbReference type="Proteomes" id="UP000239494"/>
    </source>
</evidence>
<dbReference type="InterPro" id="IPR035952">
    <property type="entry name" value="Rhomboid-like_sf"/>
</dbReference>
<dbReference type="InterPro" id="IPR022764">
    <property type="entry name" value="Peptidase_S54_rhomboid_dom"/>
</dbReference>
<evidence type="ECO:0000313" key="8">
    <source>
        <dbReference type="EMBL" id="PRY40443.1"/>
    </source>
</evidence>
<evidence type="ECO:0000256" key="2">
    <source>
        <dbReference type="ARBA" id="ARBA00022692"/>
    </source>
</evidence>
<dbReference type="AlphaFoldDB" id="A0A2T0T486"/>
<keyword evidence="2 6" id="KW-0812">Transmembrane</keyword>
<accession>A0A2T0T486</accession>
<feature type="transmembrane region" description="Helical" evidence="6">
    <location>
        <begin position="81"/>
        <end position="99"/>
    </location>
</feature>
<dbReference type="RefSeq" id="WP_106189001.1">
    <property type="nucleotide sequence ID" value="NZ_PVTF01000006.1"/>
</dbReference>